<protein>
    <recommendedName>
        <fullName evidence="8">Peptidyl-prolyl cis-trans isomerase</fullName>
        <shortName evidence="8">PPIase</shortName>
        <ecNumber evidence="8">5.2.1.8</ecNumber>
    </recommendedName>
</protein>
<comment type="similarity">
    <text evidence="8">Belongs to the cyclophilin-type PPIase family. PPIL4 subfamily.</text>
</comment>
<evidence type="ECO:0000256" key="1">
    <source>
        <dbReference type="ARBA" id="ARBA00000971"/>
    </source>
</evidence>
<feature type="domain" description="PPIase cyclophilin-type" evidence="10">
    <location>
        <begin position="6"/>
        <end position="157"/>
    </location>
</feature>
<reference evidence="12" key="1">
    <citation type="submission" date="2021-09" db="EMBL/GenBank/DDBJ databases">
        <authorList>
            <consortium name="AG Swart"/>
            <person name="Singh M."/>
            <person name="Singh A."/>
            <person name="Seah K."/>
            <person name="Emmerich C."/>
        </authorList>
    </citation>
    <scope>NUCLEOTIDE SEQUENCE</scope>
    <source>
        <strain evidence="12">ATCC30299</strain>
    </source>
</reference>
<evidence type="ECO:0000256" key="3">
    <source>
        <dbReference type="ARBA" id="ARBA00022884"/>
    </source>
</evidence>
<keyword evidence="6 8" id="KW-0539">Nucleus</keyword>
<keyword evidence="4 8" id="KW-0697">Rotamase</keyword>
<dbReference type="PROSITE" id="PS50102">
    <property type="entry name" value="RRM"/>
    <property type="match status" value="1"/>
</dbReference>
<dbReference type="EC" id="5.2.1.8" evidence="8"/>
<evidence type="ECO:0000313" key="13">
    <source>
        <dbReference type="Proteomes" id="UP001162131"/>
    </source>
</evidence>
<dbReference type="InterPro" id="IPR002130">
    <property type="entry name" value="Cyclophilin-type_PPIase_dom"/>
</dbReference>
<organism evidence="12 13">
    <name type="scientific">Blepharisma stoltei</name>
    <dbReference type="NCBI Taxonomy" id="1481888"/>
    <lineage>
        <taxon>Eukaryota</taxon>
        <taxon>Sar</taxon>
        <taxon>Alveolata</taxon>
        <taxon>Ciliophora</taxon>
        <taxon>Postciliodesmatophora</taxon>
        <taxon>Heterotrichea</taxon>
        <taxon>Heterotrichida</taxon>
        <taxon>Blepharismidae</taxon>
        <taxon>Blepharisma</taxon>
    </lineage>
</organism>
<feature type="domain" description="RRM" evidence="11">
    <location>
        <begin position="230"/>
        <end position="308"/>
    </location>
</feature>
<dbReference type="InterPro" id="IPR029000">
    <property type="entry name" value="Cyclophilin-like_dom_sf"/>
</dbReference>
<comment type="subcellular location">
    <subcellularLocation>
        <location evidence="2 8">Nucleus</location>
    </subcellularLocation>
</comment>
<dbReference type="SUPFAM" id="SSF50891">
    <property type="entry name" value="Cyclophilin-like"/>
    <property type="match status" value="1"/>
</dbReference>
<name>A0AAU9JRU6_9CILI</name>
<sequence>MAVLLETSIGDIVIDLYPDLCPKTCLNFLKLCKIKHYNNSLFYNIEKNYTVKCGHLNQDNSIFGILQGQEKKYFEDEITPVLKHDRVGIVSMANRGPDMSASHFFITLGSQGQDLDRKHTIFGIVGEGLDIVENFNKIYCDDAGRPYRDIRIKHTYILEDPFPDLPNLIVPNSPEPVTESDRLLDNEKIDENIDEKQIETSIKENEAKTRAIVLEILGDLPDADIKPPENVAFVCRLNAHTTSQDLYVIFSRFGPIKSCEVVKDWKTGESLQYAFIEYENPRDCEEAVLKMDRVRIDERRIHVDFSQSVSKLWKKYRRGQSTKEGNQPYKIKDTLHNARFKEQRHKMVFDDSDKEIKKKKKREE</sequence>
<feature type="region of interest" description="Disordered" evidence="9">
    <location>
        <begin position="345"/>
        <end position="364"/>
    </location>
</feature>
<keyword evidence="5 8" id="KW-0413">Isomerase</keyword>
<evidence type="ECO:0000256" key="5">
    <source>
        <dbReference type="ARBA" id="ARBA00023235"/>
    </source>
</evidence>
<dbReference type="SUPFAM" id="SSF54928">
    <property type="entry name" value="RNA-binding domain, RBD"/>
    <property type="match status" value="1"/>
</dbReference>
<dbReference type="Pfam" id="PF00160">
    <property type="entry name" value="Pro_isomerase"/>
    <property type="match status" value="1"/>
</dbReference>
<evidence type="ECO:0000256" key="2">
    <source>
        <dbReference type="ARBA" id="ARBA00004123"/>
    </source>
</evidence>
<comment type="function">
    <text evidence="8">PPIases accelerate the folding of proteins. It catalyzes the cis-trans isomerization of proline imidic peptide bonds in oligopeptides.</text>
</comment>
<dbReference type="SMART" id="SM00360">
    <property type="entry name" value="RRM"/>
    <property type="match status" value="1"/>
</dbReference>
<dbReference type="Pfam" id="PF00076">
    <property type="entry name" value="RRM_1"/>
    <property type="match status" value="1"/>
</dbReference>
<dbReference type="Gene3D" id="3.30.70.330">
    <property type="match status" value="1"/>
</dbReference>
<dbReference type="PANTHER" id="PTHR45843:SF1">
    <property type="entry name" value="PEPTIDYL-PROLYL CIS-TRANS ISOMERASE-LIKE 4"/>
    <property type="match status" value="1"/>
</dbReference>
<dbReference type="InterPro" id="IPR000504">
    <property type="entry name" value="RRM_dom"/>
</dbReference>
<dbReference type="GO" id="GO:0005634">
    <property type="term" value="C:nucleus"/>
    <property type="evidence" value="ECO:0007669"/>
    <property type="project" value="UniProtKB-SubCell"/>
</dbReference>
<dbReference type="InterPro" id="IPR035979">
    <property type="entry name" value="RBD_domain_sf"/>
</dbReference>
<comment type="caution">
    <text evidence="12">The sequence shown here is derived from an EMBL/GenBank/DDBJ whole genome shotgun (WGS) entry which is preliminary data.</text>
</comment>
<dbReference type="InterPro" id="IPR035542">
    <property type="entry name" value="CRIP"/>
</dbReference>
<gene>
    <name evidence="12" type="ORF">BSTOLATCC_MIC43089</name>
</gene>
<dbReference type="AlphaFoldDB" id="A0AAU9JRU6"/>
<evidence type="ECO:0000256" key="8">
    <source>
        <dbReference type="RuleBase" id="RU365081"/>
    </source>
</evidence>
<evidence type="ECO:0000256" key="9">
    <source>
        <dbReference type="SAM" id="MobiDB-lite"/>
    </source>
</evidence>
<dbReference type="GO" id="GO:0003755">
    <property type="term" value="F:peptidyl-prolyl cis-trans isomerase activity"/>
    <property type="evidence" value="ECO:0007669"/>
    <property type="project" value="UniProtKB-UniRule"/>
</dbReference>
<dbReference type="EMBL" id="CAJZBQ010000042">
    <property type="protein sequence ID" value="CAG9327092.1"/>
    <property type="molecule type" value="Genomic_DNA"/>
</dbReference>
<accession>A0AAU9JRU6</accession>
<evidence type="ECO:0000256" key="6">
    <source>
        <dbReference type="ARBA" id="ARBA00023242"/>
    </source>
</evidence>
<dbReference type="InterPro" id="IPR012677">
    <property type="entry name" value="Nucleotide-bd_a/b_plait_sf"/>
</dbReference>
<evidence type="ECO:0000313" key="12">
    <source>
        <dbReference type="EMBL" id="CAG9327092.1"/>
    </source>
</evidence>
<evidence type="ECO:0000256" key="4">
    <source>
        <dbReference type="ARBA" id="ARBA00023110"/>
    </source>
</evidence>
<keyword evidence="3 7" id="KW-0694">RNA-binding</keyword>
<keyword evidence="13" id="KW-1185">Reference proteome</keyword>
<dbReference type="CDD" id="cd12235">
    <property type="entry name" value="RRM_PPIL4"/>
    <property type="match status" value="1"/>
</dbReference>
<dbReference type="PRINTS" id="PR00153">
    <property type="entry name" value="CSAPPISMRASE"/>
</dbReference>
<dbReference type="PROSITE" id="PS50072">
    <property type="entry name" value="CSA_PPIASE_2"/>
    <property type="match status" value="1"/>
</dbReference>
<comment type="catalytic activity">
    <reaction evidence="1 8">
        <text>[protein]-peptidylproline (omega=180) = [protein]-peptidylproline (omega=0)</text>
        <dbReference type="Rhea" id="RHEA:16237"/>
        <dbReference type="Rhea" id="RHEA-COMP:10747"/>
        <dbReference type="Rhea" id="RHEA-COMP:10748"/>
        <dbReference type="ChEBI" id="CHEBI:83833"/>
        <dbReference type="ChEBI" id="CHEBI:83834"/>
        <dbReference type="EC" id="5.2.1.8"/>
    </reaction>
</comment>
<dbReference type="PANTHER" id="PTHR45843">
    <property type="entry name" value="PEPTIDYL-PROLYL CIS-TRANS ISOMERASE-LIKE 4"/>
    <property type="match status" value="1"/>
</dbReference>
<evidence type="ECO:0000256" key="7">
    <source>
        <dbReference type="PROSITE-ProRule" id="PRU00176"/>
    </source>
</evidence>
<evidence type="ECO:0000259" key="10">
    <source>
        <dbReference type="PROSITE" id="PS50072"/>
    </source>
</evidence>
<dbReference type="Proteomes" id="UP001162131">
    <property type="component" value="Unassembled WGS sequence"/>
</dbReference>
<dbReference type="Gene3D" id="2.40.100.10">
    <property type="entry name" value="Cyclophilin-like"/>
    <property type="match status" value="1"/>
</dbReference>
<proteinExistence type="inferred from homology"/>
<dbReference type="GO" id="GO:0003723">
    <property type="term" value="F:RNA binding"/>
    <property type="evidence" value="ECO:0007669"/>
    <property type="project" value="UniProtKB-UniRule"/>
</dbReference>
<evidence type="ECO:0000259" key="11">
    <source>
        <dbReference type="PROSITE" id="PS50102"/>
    </source>
</evidence>